<dbReference type="EMBL" id="JAUSUZ010000001">
    <property type="protein sequence ID" value="MDQ0369995.1"/>
    <property type="molecule type" value="Genomic_DNA"/>
</dbReference>
<organism evidence="3 4">
    <name type="scientific">Catenuloplanes indicus</name>
    <dbReference type="NCBI Taxonomy" id="137267"/>
    <lineage>
        <taxon>Bacteria</taxon>
        <taxon>Bacillati</taxon>
        <taxon>Actinomycetota</taxon>
        <taxon>Actinomycetes</taxon>
        <taxon>Micromonosporales</taxon>
        <taxon>Micromonosporaceae</taxon>
        <taxon>Catenuloplanes</taxon>
    </lineage>
</organism>
<comment type="similarity">
    <text evidence="2">Belongs to the YbaB/EbfC family.</text>
</comment>
<comment type="subcellular location">
    <subcellularLocation>
        <location evidence="2">Cytoplasm</location>
        <location evidence="2">Nucleoid</location>
    </subcellularLocation>
</comment>
<dbReference type="GO" id="GO:0003677">
    <property type="term" value="F:DNA binding"/>
    <property type="evidence" value="ECO:0007669"/>
    <property type="project" value="UniProtKB-UniRule"/>
</dbReference>
<dbReference type="PANTHER" id="PTHR33449:SF1">
    <property type="entry name" value="NUCLEOID-ASSOCIATED PROTEIN YBAB"/>
    <property type="match status" value="1"/>
</dbReference>
<dbReference type="RefSeq" id="WP_307245639.1">
    <property type="nucleotide sequence ID" value="NZ_JAUSUZ010000001.1"/>
</dbReference>
<dbReference type="InterPro" id="IPR036894">
    <property type="entry name" value="YbaB-like_sf"/>
</dbReference>
<dbReference type="HAMAP" id="MF_00274">
    <property type="entry name" value="DNA_YbaB_EbfC"/>
    <property type="match status" value="1"/>
</dbReference>
<dbReference type="NCBIfam" id="TIGR00103">
    <property type="entry name" value="DNA_YbaB_EbfC"/>
    <property type="match status" value="1"/>
</dbReference>
<dbReference type="GO" id="GO:0005829">
    <property type="term" value="C:cytosol"/>
    <property type="evidence" value="ECO:0007669"/>
    <property type="project" value="TreeGrafter"/>
</dbReference>
<dbReference type="PIRSF" id="PIRSF004555">
    <property type="entry name" value="UCP004555"/>
    <property type="match status" value="1"/>
</dbReference>
<dbReference type="Gene3D" id="3.30.1310.10">
    <property type="entry name" value="Nucleoid-associated protein YbaB-like domain"/>
    <property type="match status" value="1"/>
</dbReference>
<keyword evidence="2" id="KW-0963">Cytoplasm</keyword>
<dbReference type="SUPFAM" id="SSF82607">
    <property type="entry name" value="YbaB-like"/>
    <property type="match status" value="1"/>
</dbReference>
<dbReference type="InterPro" id="IPR004401">
    <property type="entry name" value="YbaB/EbfC"/>
</dbReference>
<dbReference type="PANTHER" id="PTHR33449">
    <property type="entry name" value="NUCLEOID-ASSOCIATED PROTEIN YBAB"/>
    <property type="match status" value="1"/>
</dbReference>
<evidence type="ECO:0000256" key="2">
    <source>
        <dbReference type="HAMAP-Rule" id="MF_00274"/>
    </source>
</evidence>
<accession>A0AAE3W655</accession>
<sequence length="116" mass="12488">MQPFNLEQFAAQARAMQDHVAQMQSRLESASVTEEAGGGLVTVSLGAQGRVQSVSIDPSLLDPSKRDLLENLVAEAFTNASSSMHQLAEEHMRPVSDTISHLTGLGNAGLDRLRKM</sequence>
<protein>
    <recommendedName>
        <fullName evidence="2">Nucleoid-associated protein J2S42_006664</fullName>
    </recommendedName>
</protein>
<keyword evidence="1 2" id="KW-0238">DNA-binding</keyword>
<reference evidence="3 4" key="1">
    <citation type="submission" date="2023-07" db="EMBL/GenBank/DDBJ databases">
        <title>Sequencing the genomes of 1000 actinobacteria strains.</title>
        <authorList>
            <person name="Klenk H.-P."/>
        </authorList>
    </citation>
    <scope>NUCLEOTIDE SEQUENCE [LARGE SCALE GENOMIC DNA]</scope>
    <source>
        <strain evidence="3 4">DSM 44709</strain>
    </source>
</reference>
<gene>
    <name evidence="3" type="ORF">J2S42_006664</name>
</gene>
<comment type="function">
    <text evidence="2">Binds to DNA and alters its conformation. May be involved in regulation of gene expression, nucleoid organization and DNA protection.</text>
</comment>
<proteinExistence type="inferred from homology"/>
<dbReference type="Proteomes" id="UP001240236">
    <property type="component" value="Unassembled WGS sequence"/>
</dbReference>
<evidence type="ECO:0000313" key="3">
    <source>
        <dbReference type="EMBL" id="MDQ0369995.1"/>
    </source>
</evidence>
<dbReference type="GO" id="GO:0043590">
    <property type="term" value="C:bacterial nucleoid"/>
    <property type="evidence" value="ECO:0007669"/>
    <property type="project" value="UniProtKB-UniRule"/>
</dbReference>
<dbReference type="AlphaFoldDB" id="A0AAE3W655"/>
<comment type="caution">
    <text evidence="3">The sequence shown here is derived from an EMBL/GenBank/DDBJ whole genome shotgun (WGS) entry which is preliminary data.</text>
</comment>
<dbReference type="Pfam" id="PF02575">
    <property type="entry name" value="YbaB_DNA_bd"/>
    <property type="match status" value="1"/>
</dbReference>
<evidence type="ECO:0000313" key="4">
    <source>
        <dbReference type="Proteomes" id="UP001240236"/>
    </source>
</evidence>
<name>A0AAE3W655_9ACTN</name>
<comment type="subunit">
    <text evidence="2">Homodimer.</text>
</comment>
<evidence type="ECO:0000256" key="1">
    <source>
        <dbReference type="ARBA" id="ARBA00023125"/>
    </source>
</evidence>
<keyword evidence="4" id="KW-1185">Reference proteome</keyword>